<evidence type="ECO:0000313" key="4">
    <source>
        <dbReference type="RefSeq" id="XP_019702448.1"/>
    </source>
</evidence>
<dbReference type="InterPro" id="IPR036875">
    <property type="entry name" value="Znf_CCHC_sf"/>
</dbReference>
<feature type="domain" description="CCHC-type" evidence="2">
    <location>
        <begin position="73"/>
        <end position="87"/>
    </location>
</feature>
<dbReference type="RefSeq" id="XP_019702448.1">
    <property type="nucleotide sequence ID" value="XM_019846889.2"/>
</dbReference>
<keyword evidence="3" id="KW-1185">Reference proteome</keyword>
<gene>
    <name evidence="4" type="primary">LOC105034156</name>
</gene>
<keyword evidence="1" id="KW-0863">Zinc-finger</keyword>
<dbReference type="PANTHER" id="PTHR34222">
    <property type="entry name" value="GAG_PRE-INTEGRS DOMAIN-CONTAINING PROTEIN"/>
    <property type="match status" value="1"/>
</dbReference>
<dbReference type="PANTHER" id="PTHR34222:SF33">
    <property type="entry name" value="RETROTRANSPOSON GAG DOMAIN-CONTAINING PROTEIN"/>
    <property type="match status" value="1"/>
</dbReference>
<name>A0A6J0PBA0_ELAGV</name>
<dbReference type="AlphaFoldDB" id="A0A6J0PBA0"/>
<reference evidence="4" key="1">
    <citation type="submission" date="2025-08" db="UniProtKB">
        <authorList>
            <consortium name="RefSeq"/>
        </authorList>
    </citation>
    <scope>IDENTIFICATION</scope>
</reference>
<dbReference type="GO" id="GO:0008270">
    <property type="term" value="F:zinc ion binding"/>
    <property type="evidence" value="ECO:0007669"/>
    <property type="project" value="UniProtKB-KW"/>
</dbReference>
<dbReference type="Proteomes" id="UP000504607">
    <property type="component" value="Unplaced"/>
</dbReference>
<dbReference type="GO" id="GO:0003676">
    <property type="term" value="F:nucleic acid binding"/>
    <property type="evidence" value="ECO:0007669"/>
    <property type="project" value="InterPro"/>
</dbReference>
<dbReference type="OrthoDB" id="683133at2759"/>
<dbReference type="Pfam" id="PF13976">
    <property type="entry name" value="gag_pre-integrs"/>
    <property type="match status" value="1"/>
</dbReference>
<dbReference type="InParanoid" id="A0A6J0PBA0"/>
<keyword evidence="1" id="KW-0479">Metal-binding</keyword>
<protein>
    <submittedName>
        <fullName evidence="4">Uncharacterized protein LOC105034156</fullName>
    </submittedName>
</protein>
<proteinExistence type="predicted"/>
<dbReference type="InterPro" id="IPR001878">
    <property type="entry name" value="Znf_CCHC"/>
</dbReference>
<accession>A0A6J0PBA0</accession>
<dbReference type="PROSITE" id="PS50158">
    <property type="entry name" value="ZF_CCHC"/>
    <property type="match status" value="1"/>
</dbReference>
<evidence type="ECO:0000259" key="2">
    <source>
        <dbReference type="PROSITE" id="PS50158"/>
    </source>
</evidence>
<dbReference type="InterPro" id="IPR025724">
    <property type="entry name" value="GAG-pre-integrase_dom"/>
</dbReference>
<evidence type="ECO:0000313" key="3">
    <source>
        <dbReference type="Proteomes" id="UP000504607"/>
    </source>
</evidence>
<dbReference type="SUPFAM" id="SSF57756">
    <property type="entry name" value="Retrovirus zinc finger-like domains"/>
    <property type="match status" value="1"/>
</dbReference>
<sequence length="275" mass="30570">MGLDDCCGVVRSQILSTEPLSSLNKAYALVSREEKQQNLVSNRSSMTDSTVFVVKNSRNNKQVSAKSGGQRPKCDNCGKLGHRKETCFELIGYPADWRSRGRSLKGRTISDATANNASLGPLSSSTETHESSPIIGFTREQYDQLMSILFLSLPQLTLLDLAAKRLIGMGEMKGGLYRFKKVCIPLAAATISSPNLWHQHFGHVSFDTLSLISQIPNLSLRNFNKCCDICHHAKQTRNMFPLSFNKSSRPFTLIHCDIWGLYKTASRSGGRFFLT</sequence>
<keyword evidence="1" id="KW-0862">Zinc</keyword>
<evidence type="ECO:0000256" key="1">
    <source>
        <dbReference type="PROSITE-ProRule" id="PRU00047"/>
    </source>
</evidence>
<organism evidence="3 4">
    <name type="scientific">Elaeis guineensis var. tenera</name>
    <name type="common">Oil palm</name>
    <dbReference type="NCBI Taxonomy" id="51953"/>
    <lineage>
        <taxon>Eukaryota</taxon>
        <taxon>Viridiplantae</taxon>
        <taxon>Streptophyta</taxon>
        <taxon>Embryophyta</taxon>
        <taxon>Tracheophyta</taxon>
        <taxon>Spermatophyta</taxon>
        <taxon>Magnoliopsida</taxon>
        <taxon>Liliopsida</taxon>
        <taxon>Arecaceae</taxon>
        <taxon>Arecoideae</taxon>
        <taxon>Cocoseae</taxon>
        <taxon>Elaeidinae</taxon>
        <taxon>Elaeis</taxon>
    </lineage>
</organism>